<evidence type="ECO:0000313" key="2">
    <source>
        <dbReference type="EMBL" id="NMM93939.1"/>
    </source>
</evidence>
<evidence type="ECO:0000313" key="3">
    <source>
        <dbReference type="Proteomes" id="UP000532194"/>
    </source>
</evidence>
<protein>
    <submittedName>
        <fullName evidence="2">Uncharacterized protein</fullName>
    </submittedName>
</protein>
<keyword evidence="1" id="KW-0812">Transmembrane</keyword>
<feature type="transmembrane region" description="Helical" evidence="1">
    <location>
        <begin position="43"/>
        <end position="64"/>
    </location>
</feature>
<organism evidence="2 3">
    <name type="scientific">Bifidobacterium oedipodis</name>
    <dbReference type="NCBI Taxonomy" id="2675322"/>
    <lineage>
        <taxon>Bacteria</taxon>
        <taxon>Bacillati</taxon>
        <taxon>Actinomycetota</taxon>
        <taxon>Actinomycetes</taxon>
        <taxon>Bifidobacteriales</taxon>
        <taxon>Bifidobacteriaceae</taxon>
        <taxon>Bifidobacterium</taxon>
    </lineage>
</organism>
<comment type="caution">
    <text evidence="2">The sequence shown here is derived from an EMBL/GenBank/DDBJ whole genome shotgun (WGS) entry which is preliminary data.</text>
</comment>
<keyword evidence="1" id="KW-0472">Membrane</keyword>
<dbReference type="Proteomes" id="UP000532194">
    <property type="component" value="Unassembled WGS sequence"/>
</dbReference>
<dbReference type="AlphaFoldDB" id="A0A7Y0EPC7"/>
<evidence type="ECO:0000256" key="1">
    <source>
        <dbReference type="SAM" id="Phobius"/>
    </source>
</evidence>
<accession>A0A7Y0EPC7</accession>
<reference evidence="2 3" key="1">
    <citation type="submission" date="2020-02" db="EMBL/GenBank/DDBJ databases">
        <title>Characterization of phylogenetic diversity of novel bifidobacterial species isolated in Czech ZOOs.</title>
        <authorList>
            <person name="Lugli G.A."/>
            <person name="Vera N.B."/>
            <person name="Ventura M."/>
        </authorList>
    </citation>
    <scope>NUCLEOTIDE SEQUENCE [LARGE SCALE GENOMIC DNA]</scope>
    <source>
        <strain evidence="2 3">DSM 109957</strain>
    </source>
</reference>
<gene>
    <name evidence="2" type="ORF">G1C95_1126</name>
</gene>
<sequence length="68" mass="7401">MPEQNNQTISDRLSMRRIDSRFEELGQQIVAHDNCAYRDFKRLAGMILAGFAILLAAVLAGGHAGGKG</sequence>
<keyword evidence="1" id="KW-1133">Transmembrane helix</keyword>
<name>A0A7Y0EPC7_9BIFI</name>
<keyword evidence="3" id="KW-1185">Reference proteome</keyword>
<dbReference type="EMBL" id="JAAIII010000003">
    <property type="protein sequence ID" value="NMM93939.1"/>
    <property type="molecule type" value="Genomic_DNA"/>
</dbReference>
<proteinExistence type="predicted"/>
<dbReference type="RefSeq" id="WP_169171987.1">
    <property type="nucleotide sequence ID" value="NZ_JAAIII010000003.1"/>
</dbReference>